<comment type="similarity">
    <text evidence="2 7">Belongs to the acyl-CoA dehydrogenase family.</text>
</comment>
<evidence type="ECO:0000256" key="3">
    <source>
        <dbReference type="ARBA" id="ARBA00022630"/>
    </source>
</evidence>
<dbReference type="InterPro" id="IPR052033">
    <property type="entry name" value="Glutaryl-CoA_DH_mitochondrial"/>
</dbReference>
<dbReference type="PANTHER" id="PTHR42807">
    <property type="entry name" value="GLUTARYL-COA DEHYDROGENASE, MITOCHONDRIAL"/>
    <property type="match status" value="1"/>
</dbReference>
<dbReference type="GO" id="GO:0000062">
    <property type="term" value="F:fatty-acyl-CoA binding"/>
    <property type="evidence" value="ECO:0007669"/>
    <property type="project" value="TreeGrafter"/>
</dbReference>
<dbReference type="Proteomes" id="UP000231019">
    <property type="component" value="Unassembled WGS sequence"/>
</dbReference>
<dbReference type="CDD" id="cd01151">
    <property type="entry name" value="GCD"/>
    <property type="match status" value="1"/>
</dbReference>
<dbReference type="InterPro" id="IPR006091">
    <property type="entry name" value="Acyl-CoA_Oxase/DH_mid-dom"/>
</dbReference>
<dbReference type="GO" id="GO:0004361">
    <property type="term" value="F:glutaryl-CoA dehydrogenase activity"/>
    <property type="evidence" value="ECO:0007669"/>
    <property type="project" value="TreeGrafter"/>
</dbReference>
<keyword evidence="3 7" id="KW-0285">Flavoprotein</keyword>
<evidence type="ECO:0000256" key="6">
    <source>
        <dbReference type="ARBA" id="ARBA00023002"/>
    </source>
</evidence>
<comment type="caution">
    <text evidence="11">The sequence shown here is derived from an EMBL/GenBank/DDBJ whole genome shotgun (WGS) entry which is preliminary data.</text>
</comment>
<evidence type="ECO:0000259" key="10">
    <source>
        <dbReference type="Pfam" id="PF02771"/>
    </source>
</evidence>
<dbReference type="GO" id="GO:0046949">
    <property type="term" value="P:fatty-acyl-CoA biosynthetic process"/>
    <property type="evidence" value="ECO:0007669"/>
    <property type="project" value="TreeGrafter"/>
</dbReference>
<comment type="cofactor">
    <cofactor evidence="1 7">
        <name>FAD</name>
        <dbReference type="ChEBI" id="CHEBI:57692"/>
    </cofactor>
</comment>
<evidence type="ECO:0000256" key="1">
    <source>
        <dbReference type="ARBA" id="ARBA00001974"/>
    </source>
</evidence>
<dbReference type="SUPFAM" id="SSF47203">
    <property type="entry name" value="Acyl-CoA dehydrogenase C-terminal domain-like"/>
    <property type="match status" value="1"/>
</dbReference>
<dbReference type="Pfam" id="PF00441">
    <property type="entry name" value="Acyl-CoA_dh_1"/>
    <property type="match status" value="1"/>
</dbReference>
<dbReference type="FunFam" id="1.10.540.10:FF:000002">
    <property type="entry name" value="Acyl-CoA dehydrogenase FadE19"/>
    <property type="match status" value="1"/>
</dbReference>
<dbReference type="Pfam" id="PF02771">
    <property type="entry name" value="Acyl-CoA_dh_N"/>
    <property type="match status" value="1"/>
</dbReference>
<evidence type="ECO:0000259" key="8">
    <source>
        <dbReference type="Pfam" id="PF00441"/>
    </source>
</evidence>
<keyword evidence="4 7" id="KW-0274">FAD</keyword>
<keyword evidence="5" id="KW-0809">Transit peptide</keyword>
<organism evidence="11 12">
    <name type="scientific">bacterium (Candidatus Blackallbacteria) CG17_big_fil_post_rev_8_21_14_2_50_48_46</name>
    <dbReference type="NCBI Taxonomy" id="2014261"/>
    <lineage>
        <taxon>Bacteria</taxon>
        <taxon>Candidatus Blackallbacteria</taxon>
    </lineage>
</organism>
<evidence type="ECO:0000256" key="2">
    <source>
        <dbReference type="ARBA" id="ARBA00009347"/>
    </source>
</evidence>
<feature type="domain" description="Acyl-CoA oxidase/dehydrogenase middle" evidence="9">
    <location>
        <begin position="132"/>
        <end position="223"/>
    </location>
</feature>
<evidence type="ECO:0000259" key="9">
    <source>
        <dbReference type="Pfam" id="PF02770"/>
    </source>
</evidence>
<gene>
    <name evidence="11" type="ORF">COW36_02105</name>
</gene>
<dbReference type="AlphaFoldDB" id="A0A2M7GAP9"/>
<dbReference type="InterPro" id="IPR046373">
    <property type="entry name" value="Acyl-CoA_Oxase/DH_mid-dom_sf"/>
</dbReference>
<dbReference type="Gene3D" id="1.10.540.10">
    <property type="entry name" value="Acyl-CoA dehydrogenase/oxidase, N-terminal domain"/>
    <property type="match status" value="1"/>
</dbReference>
<dbReference type="EMBL" id="PFFQ01000005">
    <property type="protein sequence ID" value="PIW19227.1"/>
    <property type="molecule type" value="Genomic_DNA"/>
</dbReference>
<dbReference type="InterPro" id="IPR013786">
    <property type="entry name" value="AcylCoA_DH/ox_N"/>
</dbReference>
<dbReference type="InterPro" id="IPR009075">
    <property type="entry name" value="AcylCo_DH/oxidase_C"/>
</dbReference>
<dbReference type="InterPro" id="IPR036250">
    <property type="entry name" value="AcylCo_DH-like_C"/>
</dbReference>
<feature type="domain" description="Acyl-CoA dehydrogenase/oxidase N-terminal" evidence="10">
    <location>
        <begin position="17"/>
        <end position="127"/>
    </location>
</feature>
<dbReference type="Gene3D" id="2.40.110.10">
    <property type="entry name" value="Butyryl-CoA Dehydrogenase, subunit A, domain 2"/>
    <property type="match status" value="1"/>
</dbReference>
<dbReference type="InterPro" id="IPR009100">
    <property type="entry name" value="AcylCoA_DH/oxidase_NM_dom_sf"/>
</dbReference>
<dbReference type="GO" id="GO:0033539">
    <property type="term" value="P:fatty acid beta-oxidation using acyl-CoA dehydrogenase"/>
    <property type="evidence" value="ECO:0007669"/>
    <property type="project" value="TreeGrafter"/>
</dbReference>
<evidence type="ECO:0000313" key="11">
    <source>
        <dbReference type="EMBL" id="PIW19227.1"/>
    </source>
</evidence>
<evidence type="ECO:0000256" key="5">
    <source>
        <dbReference type="ARBA" id="ARBA00022946"/>
    </source>
</evidence>
<name>A0A2M7GAP9_9BACT</name>
<evidence type="ECO:0000256" key="4">
    <source>
        <dbReference type="ARBA" id="ARBA00022827"/>
    </source>
</evidence>
<dbReference type="GO" id="GO:0050660">
    <property type="term" value="F:flavin adenine dinucleotide binding"/>
    <property type="evidence" value="ECO:0007669"/>
    <property type="project" value="InterPro"/>
</dbReference>
<dbReference type="SUPFAM" id="SSF56645">
    <property type="entry name" value="Acyl-CoA dehydrogenase NM domain-like"/>
    <property type="match status" value="1"/>
</dbReference>
<evidence type="ECO:0000313" key="12">
    <source>
        <dbReference type="Proteomes" id="UP000231019"/>
    </source>
</evidence>
<keyword evidence="6 7" id="KW-0560">Oxidoreductase</keyword>
<dbReference type="Gene3D" id="1.20.140.10">
    <property type="entry name" value="Butyryl-CoA Dehydrogenase, subunit A, domain 3"/>
    <property type="match status" value="1"/>
</dbReference>
<protein>
    <submittedName>
        <fullName evidence="11">Acyl-CoA dehydrogenase</fullName>
    </submittedName>
</protein>
<feature type="domain" description="Acyl-CoA dehydrogenase/oxidase C-terminal" evidence="8">
    <location>
        <begin position="236"/>
        <end position="382"/>
    </location>
</feature>
<dbReference type="PANTHER" id="PTHR42807:SF1">
    <property type="entry name" value="GLUTARYL-COA DEHYDROGENASE, MITOCHONDRIAL"/>
    <property type="match status" value="1"/>
</dbReference>
<sequence>MSQFKGADFYQLDDLLTEEEIMVRNTVRDFVEEKFLPLVTEHYRNGTFPHEIVPQLGELGLLGPSIEGYGCAGLNSIAYGLICQELERGDSGLRSFASVQSSLVMYPIYAYGTEEQKQKWLPQLAKGTKIGCFGLTEPDYGSNPGGMITRARKKGDTYVLNGAKMWITNGSVADIAVVWAKDDEDEIRGFLVERGTPGFKAIDIEGKFSLRASVTSELVLENCEIPAENMLPKASGLKGPLGCLSQARYGIAWGALGAAMACYDTALDYSKNRIQFDKPIAGFQLVQQKLVGMITEITKGQLLAWRLGQLKDQGKIRHPQISMAKMNNVKIALDISRVARDILGANGIADEYPIMRHMGNLESVYTYEGTHDIHCLTIGRDITGIAAFN</sequence>
<dbReference type="Pfam" id="PF02770">
    <property type="entry name" value="Acyl-CoA_dh_M"/>
    <property type="match status" value="1"/>
</dbReference>
<evidence type="ECO:0000256" key="7">
    <source>
        <dbReference type="RuleBase" id="RU362125"/>
    </source>
</evidence>
<accession>A0A2M7GAP9</accession>
<proteinExistence type="inferred from homology"/>
<dbReference type="InterPro" id="IPR037069">
    <property type="entry name" value="AcylCoA_DH/ox_N_sf"/>
</dbReference>
<reference evidence="11 12" key="1">
    <citation type="submission" date="2017-09" db="EMBL/GenBank/DDBJ databases">
        <title>Depth-based differentiation of microbial function through sediment-hosted aquifers and enrichment of novel symbionts in the deep terrestrial subsurface.</title>
        <authorList>
            <person name="Probst A.J."/>
            <person name="Ladd B."/>
            <person name="Jarett J.K."/>
            <person name="Geller-Mcgrath D.E."/>
            <person name="Sieber C.M."/>
            <person name="Emerson J.B."/>
            <person name="Anantharaman K."/>
            <person name="Thomas B.C."/>
            <person name="Malmstrom R."/>
            <person name="Stieglmeier M."/>
            <person name="Klingl A."/>
            <person name="Woyke T."/>
            <person name="Ryan C.M."/>
            <person name="Banfield J.F."/>
        </authorList>
    </citation>
    <scope>NUCLEOTIDE SEQUENCE [LARGE SCALE GENOMIC DNA]</scope>
    <source>
        <strain evidence="11">CG17_big_fil_post_rev_8_21_14_2_50_48_46</strain>
    </source>
</reference>